<gene>
    <name evidence="2" type="ORF">METZ01_LOCUS424184</name>
</gene>
<protein>
    <submittedName>
        <fullName evidence="2">Uncharacterized protein</fullName>
    </submittedName>
</protein>
<accession>A0A382XKG8</accession>
<dbReference type="AlphaFoldDB" id="A0A382XKG8"/>
<feature type="compositionally biased region" description="Basic and acidic residues" evidence="1">
    <location>
        <begin position="21"/>
        <end position="31"/>
    </location>
</feature>
<proteinExistence type="predicted"/>
<evidence type="ECO:0000313" key="2">
    <source>
        <dbReference type="EMBL" id="SVD71330.1"/>
    </source>
</evidence>
<feature type="region of interest" description="Disordered" evidence="1">
    <location>
        <begin position="21"/>
        <end position="48"/>
    </location>
</feature>
<sequence>MKKIILIILSLAIIINCGGGKDTKTESDKSHAGHTHSINPADKMAEGE</sequence>
<reference evidence="2" key="1">
    <citation type="submission" date="2018-05" db="EMBL/GenBank/DDBJ databases">
        <authorList>
            <person name="Lanie J.A."/>
            <person name="Ng W.-L."/>
            <person name="Kazmierczak K.M."/>
            <person name="Andrzejewski T.M."/>
            <person name="Davidsen T.M."/>
            <person name="Wayne K.J."/>
            <person name="Tettelin H."/>
            <person name="Glass J.I."/>
            <person name="Rusch D."/>
            <person name="Podicherti R."/>
            <person name="Tsui H.-C.T."/>
            <person name="Winkler M.E."/>
        </authorList>
    </citation>
    <scope>NUCLEOTIDE SEQUENCE</scope>
</reference>
<organism evidence="2">
    <name type="scientific">marine metagenome</name>
    <dbReference type="NCBI Taxonomy" id="408172"/>
    <lineage>
        <taxon>unclassified sequences</taxon>
        <taxon>metagenomes</taxon>
        <taxon>ecological metagenomes</taxon>
    </lineage>
</organism>
<feature type="non-terminal residue" evidence="2">
    <location>
        <position position="48"/>
    </location>
</feature>
<name>A0A382XKG8_9ZZZZ</name>
<dbReference type="EMBL" id="UINC01168344">
    <property type="protein sequence ID" value="SVD71330.1"/>
    <property type="molecule type" value="Genomic_DNA"/>
</dbReference>
<evidence type="ECO:0000256" key="1">
    <source>
        <dbReference type="SAM" id="MobiDB-lite"/>
    </source>
</evidence>